<name>A0ABP1RZ00_9HEXA</name>
<keyword evidence="1" id="KW-1133">Transmembrane helix</keyword>
<organism evidence="2 3">
    <name type="scientific">Orchesella dallaii</name>
    <dbReference type="NCBI Taxonomy" id="48710"/>
    <lineage>
        <taxon>Eukaryota</taxon>
        <taxon>Metazoa</taxon>
        <taxon>Ecdysozoa</taxon>
        <taxon>Arthropoda</taxon>
        <taxon>Hexapoda</taxon>
        <taxon>Collembola</taxon>
        <taxon>Entomobryomorpha</taxon>
        <taxon>Entomobryoidea</taxon>
        <taxon>Orchesellidae</taxon>
        <taxon>Orchesellinae</taxon>
        <taxon>Orchesella</taxon>
    </lineage>
</organism>
<dbReference type="Proteomes" id="UP001642540">
    <property type="component" value="Unassembled WGS sequence"/>
</dbReference>
<reference evidence="2 3" key="1">
    <citation type="submission" date="2024-08" db="EMBL/GenBank/DDBJ databases">
        <authorList>
            <person name="Cucini C."/>
            <person name="Frati F."/>
        </authorList>
    </citation>
    <scope>NUCLEOTIDE SEQUENCE [LARGE SCALE GENOMIC DNA]</scope>
</reference>
<proteinExistence type="predicted"/>
<evidence type="ECO:0000313" key="2">
    <source>
        <dbReference type="EMBL" id="CAL8138900.1"/>
    </source>
</evidence>
<accession>A0ABP1RZ00</accession>
<evidence type="ECO:0000256" key="1">
    <source>
        <dbReference type="SAM" id="Phobius"/>
    </source>
</evidence>
<keyword evidence="1" id="KW-0472">Membrane</keyword>
<evidence type="ECO:0000313" key="3">
    <source>
        <dbReference type="Proteomes" id="UP001642540"/>
    </source>
</evidence>
<gene>
    <name evidence="2" type="ORF">ODALV1_LOCUS27587</name>
</gene>
<keyword evidence="1" id="KW-0812">Transmembrane</keyword>
<keyword evidence="3" id="KW-1185">Reference proteome</keyword>
<dbReference type="EMBL" id="CAXLJM020000124">
    <property type="protein sequence ID" value="CAL8138900.1"/>
    <property type="molecule type" value="Genomic_DNA"/>
</dbReference>
<feature type="transmembrane region" description="Helical" evidence="1">
    <location>
        <begin position="20"/>
        <end position="37"/>
    </location>
</feature>
<protein>
    <submittedName>
        <fullName evidence="2">Uncharacterized protein</fullName>
    </submittedName>
</protein>
<comment type="caution">
    <text evidence="2">The sequence shown here is derived from an EMBL/GenBank/DDBJ whole genome shotgun (WGS) entry which is preliminary data.</text>
</comment>
<sequence length="284" mass="32880">MLVFYKVLVGQSTSLTGSTRWLTGGWVLAGMFLTYNFQGNNIDQLTSPLDPKKLETFEEIFSNNLTLFSLPSDYASHEFEFKHSYTSETIESLQRDHSDDPLWDITDFTFSYMFLRQKIKLTENDAQEHLKRLVKSPMNFIESVAMIPFQFYVKQISKCGRDVFVDKLSRVNRLHYELTNIPDAQLENIAASKTPYGRVYPFLVSTYSEYPAEYFARRFSSLIQSGIAKLWKDWKFRVDSGNYTVMQGRLQKKASFEALSISGNIAVVFYLHLLFLAMCVPPFL</sequence>
<feature type="transmembrane region" description="Helical" evidence="1">
    <location>
        <begin position="256"/>
        <end position="278"/>
    </location>
</feature>